<dbReference type="Gene3D" id="1.10.286.10">
    <property type="match status" value="1"/>
</dbReference>
<feature type="binding site" evidence="13">
    <location>
        <position position="252"/>
    </location>
    <ligand>
        <name>Zn(2+)</name>
        <dbReference type="ChEBI" id="CHEBI:29105"/>
    </ligand>
</feature>
<dbReference type="InterPro" id="IPR001474">
    <property type="entry name" value="GTP_CycHdrlase_I"/>
</dbReference>
<dbReference type="Proteomes" id="UP000235682">
    <property type="component" value="Unassembled WGS sequence"/>
</dbReference>
<dbReference type="GO" id="GO:0006729">
    <property type="term" value="P:tetrahydrobiopterin biosynthetic process"/>
    <property type="evidence" value="ECO:0007669"/>
    <property type="project" value="TreeGrafter"/>
</dbReference>
<evidence type="ECO:0000256" key="1">
    <source>
        <dbReference type="ARBA" id="ARBA00000198"/>
    </source>
</evidence>
<keyword evidence="9 13" id="KW-0378">Hydrolase</keyword>
<feature type="binding site" evidence="13">
    <location>
        <position position="321"/>
    </location>
    <ligand>
        <name>Zn(2+)</name>
        <dbReference type="ChEBI" id="CHEBI:29105"/>
    </ligand>
</feature>
<dbReference type="UniPathway" id="UPA00848">
    <property type="reaction ID" value="UER00151"/>
</dbReference>
<feature type="binding site" evidence="13">
    <location>
        <position position="249"/>
    </location>
    <ligand>
        <name>Zn(2+)</name>
        <dbReference type="ChEBI" id="CHEBI:29105"/>
    </ligand>
</feature>
<dbReference type="NCBIfam" id="NF006825">
    <property type="entry name" value="PRK09347.1-2"/>
    <property type="match status" value="1"/>
</dbReference>
<keyword evidence="10" id="KW-0067">ATP-binding</keyword>
<dbReference type="InterPro" id="IPR000550">
    <property type="entry name" value="Hppk"/>
</dbReference>
<dbReference type="InterPro" id="IPR020602">
    <property type="entry name" value="GTP_CycHdrlase_I_dom"/>
</dbReference>
<keyword evidence="6" id="KW-0808">Transferase</keyword>
<dbReference type="OrthoDB" id="9801207at2"/>
<gene>
    <name evidence="13" type="primary">folE</name>
    <name evidence="15" type="ORF">CJ205_06090</name>
</gene>
<evidence type="ECO:0000313" key="15">
    <source>
        <dbReference type="EMBL" id="PMC58103.1"/>
    </source>
</evidence>
<dbReference type="RefSeq" id="WP_102227674.1">
    <property type="nucleotide sequence ID" value="NZ_PNFY01000013.1"/>
</dbReference>
<keyword evidence="12 13" id="KW-0342">GTP-binding</keyword>
<dbReference type="Gene3D" id="3.30.1130.10">
    <property type="match status" value="1"/>
</dbReference>
<evidence type="ECO:0000256" key="11">
    <source>
        <dbReference type="ARBA" id="ARBA00022909"/>
    </source>
</evidence>
<comment type="subunit">
    <text evidence="13">Homopolymer.</text>
</comment>
<dbReference type="GO" id="GO:0006730">
    <property type="term" value="P:one-carbon metabolic process"/>
    <property type="evidence" value="ECO:0007669"/>
    <property type="project" value="UniProtKB-UniRule"/>
</dbReference>
<dbReference type="GO" id="GO:0005525">
    <property type="term" value="F:GTP binding"/>
    <property type="evidence" value="ECO:0007669"/>
    <property type="project" value="UniProtKB-KW"/>
</dbReference>
<keyword evidence="8" id="KW-0418">Kinase</keyword>
<dbReference type="UniPathway" id="UPA00077">
    <property type="reaction ID" value="UER00155"/>
</dbReference>
<dbReference type="GO" id="GO:0008270">
    <property type="term" value="F:zinc ion binding"/>
    <property type="evidence" value="ECO:0007669"/>
    <property type="project" value="UniProtKB-UniRule"/>
</dbReference>
<accession>A0A2N6SM10</accession>
<dbReference type="InterPro" id="IPR043133">
    <property type="entry name" value="GTP-CH-I_C/QueF"/>
</dbReference>
<comment type="caution">
    <text evidence="15">The sequence shown here is derived from an EMBL/GenBank/DDBJ whole genome shotgun (WGS) entry which is preliminary data.</text>
</comment>
<dbReference type="AlphaFoldDB" id="A0A2N6SM10"/>
<dbReference type="GO" id="GO:0003934">
    <property type="term" value="F:GTP cyclohydrolase I activity"/>
    <property type="evidence" value="ECO:0007669"/>
    <property type="project" value="UniProtKB-UniRule"/>
</dbReference>
<dbReference type="SUPFAM" id="SSF55620">
    <property type="entry name" value="Tetrahydrobiopterin biosynthesis enzymes-like"/>
    <property type="match status" value="1"/>
</dbReference>
<keyword evidence="16" id="KW-1185">Reference proteome</keyword>
<comment type="similarity">
    <text evidence="13">Belongs to the GTP cyclohydrolase I family.</text>
</comment>
<evidence type="ECO:0000256" key="4">
    <source>
        <dbReference type="ARBA" id="ARBA00005080"/>
    </source>
</evidence>
<sequence length="357" mass="40848">MYQVYLSIGSNLGDRKKHLEKALNSLNELPTIELLDVSSLYETAPYGPVEQDNFYNAAVRLNTSLDPEELLTVLQAQEIAAKRTKEVKWGPRTLDLDIIWFDGQTIETDRLTIPHKEAKKRRFVIEPLLDIWQEDHLFDSKQPDYQLEEGLQEVTDQELTLVESNWYPAKGLLPAQLHQIEEATRMILTAIGEDVHRPGLKDTPKRVARMYAEVFSGLINAPFDDYKMFDTKNKEGMVLVKDIQFYSMCEHHLLPFFGKAHIAYIPKENQVLGLSKLARLVEDAAARPSVQEDLTIMIAERLFENAPVAGVAVAISAEHMCMTMRGVKTPHSYTKTYAFEGIFKEKDYQQLFLDDVQ</sequence>
<comment type="pathway">
    <text evidence="4 13">Cofactor biosynthesis; 7,8-dihydroneopterin triphosphate biosynthesis; 7,8-dihydroneopterin triphosphate from GTP: step 1/1.</text>
</comment>
<evidence type="ECO:0000256" key="6">
    <source>
        <dbReference type="ARBA" id="ARBA00022679"/>
    </source>
</evidence>
<keyword evidence="5 13" id="KW-0554">One-carbon metabolism</keyword>
<comment type="catalytic activity">
    <reaction evidence="1">
        <text>6-hydroxymethyl-7,8-dihydropterin + ATP = (7,8-dihydropterin-6-yl)methyl diphosphate + AMP + H(+)</text>
        <dbReference type="Rhea" id="RHEA:11412"/>
        <dbReference type="ChEBI" id="CHEBI:15378"/>
        <dbReference type="ChEBI" id="CHEBI:30616"/>
        <dbReference type="ChEBI" id="CHEBI:44841"/>
        <dbReference type="ChEBI" id="CHEBI:72950"/>
        <dbReference type="ChEBI" id="CHEBI:456215"/>
        <dbReference type="EC" id="2.7.6.3"/>
    </reaction>
</comment>
<dbReference type="GO" id="GO:0046656">
    <property type="term" value="P:folic acid biosynthetic process"/>
    <property type="evidence" value="ECO:0007669"/>
    <property type="project" value="UniProtKB-KW"/>
</dbReference>
<dbReference type="InterPro" id="IPR043134">
    <property type="entry name" value="GTP-CH-I_N"/>
</dbReference>
<keyword evidence="13" id="KW-0479">Metal-binding</keyword>
<dbReference type="Gene3D" id="3.30.70.560">
    <property type="entry name" value="7,8-Dihydro-6-hydroxymethylpterin-pyrophosphokinase HPPK"/>
    <property type="match status" value="1"/>
</dbReference>
<evidence type="ECO:0000256" key="2">
    <source>
        <dbReference type="ARBA" id="ARBA00001052"/>
    </source>
</evidence>
<dbReference type="GO" id="GO:0046654">
    <property type="term" value="P:tetrahydrofolate biosynthetic process"/>
    <property type="evidence" value="ECO:0007669"/>
    <property type="project" value="UniProtKB-UniRule"/>
</dbReference>
<keyword evidence="7 13" id="KW-0547">Nucleotide-binding</keyword>
<dbReference type="NCBIfam" id="NF006826">
    <property type="entry name" value="PRK09347.1-3"/>
    <property type="match status" value="1"/>
</dbReference>
<reference evidence="15 16" key="1">
    <citation type="submission" date="2017-09" db="EMBL/GenBank/DDBJ databases">
        <title>Bacterial strain isolated from the female urinary microbiota.</title>
        <authorList>
            <person name="Thomas-White K."/>
            <person name="Kumar N."/>
            <person name="Forster S."/>
            <person name="Putonti C."/>
            <person name="Lawley T."/>
            <person name="Wolfe A.J."/>
        </authorList>
    </citation>
    <scope>NUCLEOTIDE SEQUENCE [LARGE SCALE GENOMIC DNA]</scope>
    <source>
        <strain evidence="15 16">UMB0852</strain>
    </source>
</reference>
<dbReference type="GO" id="GO:0005737">
    <property type="term" value="C:cytoplasm"/>
    <property type="evidence" value="ECO:0007669"/>
    <property type="project" value="TreeGrafter"/>
</dbReference>
<evidence type="ECO:0000256" key="3">
    <source>
        <dbReference type="ARBA" id="ARBA00005051"/>
    </source>
</evidence>
<dbReference type="NCBIfam" id="TIGR00063">
    <property type="entry name" value="folE"/>
    <property type="match status" value="1"/>
</dbReference>
<dbReference type="HAMAP" id="MF_00223">
    <property type="entry name" value="FolE"/>
    <property type="match status" value="1"/>
</dbReference>
<dbReference type="GO" id="GO:0005524">
    <property type="term" value="F:ATP binding"/>
    <property type="evidence" value="ECO:0007669"/>
    <property type="project" value="UniProtKB-KW"/>
</dbReference>
<evidence type="ECO:0000313" key="16">
    <source>
        <dbReference type="Proteomes" id="UP000235682"/>
    </source>
</evidence>
<evidence type="ECO:0000256" key="13">
    <source>
        <dbReference type="HAMAP-Rule" id="MF_00223"/>
    </source>
</evidence>
<dbReference type="FunFam" id="1.10.286.10:FF:000001">
    <property type="entry name" value="GTP cyclohydrolase 1"/>
    <property type="match status" value="1"/>
</dbReference>
<evidence type="ECO:0000256" key="9">
    <source>
        <dbReference type="ARBA" id="ARBA00022801"/>
    </source>
</evidence>
<dbReference type="InterPro" id="IPR018234">
    <property type="entry name" value="GTP_CycHdrlase_I_CS"/>
</dbReference>
<name>A0A2N6SM10_9LACT</name>
<dbReference type="PANTHER" id="PTHR11109:SF7">
    <property type="entry name" value="GTP CYCLOHYDROLASE 1"/>
    <property type="match status" value="1"/>
</dbReference>
<dbReference type="EMBL" id="PNHE01000025">
    <property type="protein sequence ID" value="PMC58103.1"/>
    <property type="molecule type" value="Genomic_DNA"/>
</dbReference>
<evidence type="ECO:0000259" key="14">
    <source>
        <dbReference type="PROSITE" id="PS00794"/>
    </source>
</evidence>
<organism evidence="15 16">
    <name type="scientific">Dolosicoccus paucivorans</name>
    <dbReference type="NCBI Taxonomy" id="84521"/>
    <lineage>
        <taxon>Bacteria</taxon>
        <taxon>Bacillati</taxon>
        <taxon>Bacillota</taxon>
        <taxon>Bacilli</taxon>
        <taxon>Lactobacillales</taxon>
        <taxon>Aerococcaceae</taxon>
        <taxon>Dolosicoccus</taxon>
    </lineage>
</organism>
<dbReference type="STRING" id="84521.SAMN04487994_104118"/>
<dbReference type="Pfam" id="PF01288">
    <property type="entry name" value="HPPK"/>
    <property type="match status" value="1"/>
</dbReference>
<comment type="catalytic activity">
    <reaction evidence="2 13">
        <text>GTP + H2O = 7,8-dihydroneopterin 3'-triphosphate + formate + H(+)</text>
        <dbReference type="Rhea" id="RHEA:17473"/>
        <dbReference type="ChEBI" id="CHEBI:15377"/>
        <dbReference type="ChEBI" id="CHEBI:15378"/>
        <dbReference type="ChEBI" id="CHEBI:15740"/>
        <dbReference type="ChEBI" id="CHEBI:37565"/>
        <dbReference type="ChEBI" id="CHEBI:58462"/>
        <dbReference type="EC" id="3.5.4.16"/>
    </reaction>
</comment>
<dbReference type="SUPFAM" id="SSF55083">
    <property type="entry name" value="6-hydroxymethyl-7,8-dihydropterin pyrophosphokinase, HPPK"/>
    <property type="match status" value="1"/>
</dbReference>
<dbReference type="GO" id="GO:0016301">
    <property type="term" value="F:kinase activity"/>
    <property type="evidence" value="ECO:0007669"/>
    <property type="project" value="UniProtKB-KW"/>
</dbReference>
<dbReference type="PROSITE" id="PS00859">
    <property type="entry name" value="GTP_CYCLOHYDROL_1_1"/>
    <property type="match status" value="1"/>
</dbReference>
<dbReference type="CDD" id="cd00483">
    <property type="entry name" value="HPPK"/>
    <property type="match status" value="1"/>
</dbReference>
<evidence type="ECO:0000256" key="7">
    <source>
        <dbReference type="ARBA" id="ARBA00022741"/>
    </source>
</evidence>
<dbReference type="Pfam" id="PF01227">
    <property type="entry name" value="GTP_cyclohydroI"/>
    <property type="match status" value="1"/>
</dbReference>
<dbReference type="FunFam" id="3.30.1130.10:FF:000001">
    <property type="entry name" value="GTP cyclohydrolase 1"/>
    <property type="match status" value="1"/>
</dbReference>
<evidence type="ECO:0000256" key="12">
    <source>
        <dbReference type="ARBA" id="ARBA00023134"/>
    </source>
</evidence>
<dbReference type="GO" id="GO:0003848">
    <property type="term" value="F:2-amino-4-hydroxy-6-hydroxymethyldihydropteridine diphosphokinase activity"/>
    <property type="evidence" value="ECO:0007669"/>
    <property type="project" value="UniProtKB-EC"/>
</dbReference>
<dbReference type="EC" id="3.5.4.16" evidence="13"/>
<evidence type="ECO:0000256" key="5">
    <source>
        <dbReference type="ARBA" id="ARBA00022563"/>
    </source>
</evidence>
<keyword evidence="11" id="KW-0289">Folate biosynthesis</keyword>
<evidence type="ECO:0000256" key="8">
    <source>
        <dbReference type="ARBA" id="ARBA00022777"/>
    </source>
</evidence>
<dbReference type="InterPro" id="IPR035907">
    <property type="entry name" value="Hppk_sf"/>
</dbReference>
<dbReference type="PANTHER" id="PTHR11109">
    <property type="entry name" value="GTP CYCLOHYDROLASE I"/>
    <property type="match status" value="1"/>
</dbReference>
<dbReference type="PROSITE" id="PS00794">
    <property type="entry name" value="HPPK"/>
    <property type="match status" value="1"/>
</dbReference>
<protein>
    <recommendedName>
        <fullName evidence="13">GTP cyclohydrolase 1</fullName>
        <ecNumber evidence="13">3.5.4.16</ecNumber>
    </recommendedName>
    <alternativeName>
        <fullName evidence="13">GTP cyclohydrolase I</fullName>
        <shortName evidence="13">GTP-CH-I</shortName>
    </alternativeName>
</protein>
<evidence type="ECO:0000256" key="10">
    <source>
        <dbReference type="ARBA" id="ARBA00022840"/>
    </source>
</evidence>
<keyword evidence="13" id="KW-0862">Zinc</keyword>
<comment type="pathway">
    <text evidence="3">Cofactor biosynthesis; tetrahydrofolate biosynthesis; 2-amino-4-hydroxy-6-hydroxymethyl-7,8-dihydropteridine diphosphate from 7,8-dihydroneopterin triphosphate: step 4/4.</text>
</comment>
<dbReference type="NCBIfam" id="TIGR01498">
    <property type="entry name" value="folK"/>
    <property type="match status" value="1"/>
</dbReference>
<proteinExistence type="inferred from homology"/>
<feature type="domain" description="7,8-dihydro-6-hydroxymethylpterin-pyrophosphokinase" evidence="14">
    <location>
        <begin position="88"/>
        <end position="99"/>
    </location>
</feature>